<dbReference type="InterPro" id="IPR036291">
    <property type="entry name" value="NAD(P)-bd_dom_sf"/>
</dbReference>
<dbReference type="InterPro" id="IPR029009">
    <property type="entry name" value="ASB_dom_sf"/>
</dbReference>
<dbReference type="NCBIfam" id="TIGR01327">
    <property type="entry name" value="PGDH"/>
    <property type="match status" value="1"/>
</dbReference>
<name>A0A897NME6_9EURY</name>
<evidence type="ECO:0000313" key="14">
    <source>
        <dbReference type="EMBL" id="QSG13937.1"/>
    </source>
</evidence>
<dbReference type="InterPro" id="IPR050857">
    <property type="entry name" value="D-2-hydroxyacid_DH"/>
</dbReference>
<dbReference type="Pfam" id="PF00389">
    <property type="entry name" value="2-Hacid_dh"/>
    <property type="match status" value="1"/>
</dbReference>
<evidence type="ECO:0000259" key="11">
    <source>
        <dbReference type="Pfam" id="PF00389"/>
    </source>
</evidence>
<dbReference type="PANTHER" id="PTHR42789:SF1">
    <property type="entry name" value="D-ISOMER SPECIFIC 2-HYDROXYACID DEHYDROGENASE FAMILY PROTEIN (AFU_ORTHOLOGUE AFUA_6G10090)"/>
    <property type="match status" value="1"/>
</dbReference>
<dbReference type="GO" id="GO:0051287">
    <property type="term" value="F:NAD binding"/>
    <property type="evidence" value="ECO:0007669"/>
    <property type="project" value="UniProtKB-UniRule"/>
</dbReference>
<evidence type="ECO:0000313" key="15">
    <source>
        <dbReference type="Proteomes" id="UP000663292"/>
    </source>
</evidence>
<dbReference type="InterPro" id="IPR006139">
    <property type="entry name" value="D-isomer_2_OHA_DH_cat_dom"/>
</dbReference>
<gene>
    <name evidence="14" type="primary">serA</name>
    <name evidence="14" type="ORF">HSEST_0388</name>
</gene>
<keyword evidence="8 10" id="KW-0718">Serine biosynthesis</keyword>
<dbReference type="SUPFAM" id="SSF143548">
    <property type="entry name" value="Serine metabolism enzymes domain"/>
    <property type="match status" value="1"/>
</dbReference>
<dbReference type="SUPFAM" id="SSF55021">
    <property type="entry name" value="ACT-like"/>
    <property type="match status" value="1"/>
</dbReference>
<dbReference type="EC" id="1.1.1.95" evidence="3 10"/>
<dbReference type="FunFam" id="3.30.1330.90:FF:000003">
    <property type="entry name" value="D-3-phosphoglycerate dehydrogenase"/>
    <property type="match status" value="1"/>
</dbReference>
<comment type="similarity">
    <text evidence="2 10">Belongs to the D-isomer specific 2-hydroxyacid dehydrogenase family.</text>
</comment>
<evidence type="ECO:0000256" key="10">
    <source>
        <dbReference type="RuleBase" id="RU363003"/>
    </source>
</evidence>
<dbReference type="Pfam" id="PF19304">
    <property type="entry name" value="PGDH_inter"/>
    <property type="match status" value="1"/>
</dbReference>
<dbReference type="Gene3D" id="3.30.1330.90">
    <property type="entry name" value="D-3-phosphoglycerate dehydrogenase, domain 3"/>
    <property type="match status" value="1"/>
</dbReference>
<dbReference type="GO" id="GO:0006564">
    <property type="term" value="P:L-serine biosynthetic process"/>
    <property type="evidence" value="ECO:0007669"/>
    <property type="project" value="UniProtKB-UniRule"/>
</dbReference>
<evidence type="ECO:0000256" key="1">
    <source>
        <dbReference type="ARBA" id="ARBA00005216"/>
    </source>
</evidence>
<comment type="pathway">
    <text evidence="1 10">Amino-acid biosynthesis; L-serine biosynthesis; L-serine from 3-phospho-D-glycerate: step 1/3.</text>
</comment>
<evidence type="ECO:0000256" key="4">
    <source>
        <dbReference type="ARBA" id="ARBA00021582"/>
    </source>
</evidence>
<dbReference type="PROSITE" id="PS00065">
    <property type="entry name" value="D_2_HYDROXYACID_DH_1"/>
    <property type="match status" value="1"/>
</dbReference>
<dbReference type="SUPFAM" id="SSF51735">
    <property type="entry name" value="NAD(P)-binding Rossmann-fold domains"/>
    <property type="match status" value="1"/>
</dbReference>
<evidence type="ECO:0000259" key="13">
    <source>
        <dbReference type="Pfam" id="PF19304"/>
    </source>
</evidence>
<dbReference type="FunFam" id="3.30.70.260:FF:000008">
    <property type="entry name" value="D-3-phosphoglycerate dehydrogenase, chloroplastic"/>
    <property type="match status" value="1"/>
</dbReference>
<dbReference type="Pfam" id="PF02826">
    <property type="entry name" value="2-Hacid_dh_C"/>
    <property type="match status" value="1"/>
</dbReference>
<feature type="domain" description="D-isomer specific 2-hydroxyacid dehydrogenase catalytic" evidence="11">
    <location>
        <begin position="12"/>
        <end position="321"/>
    </location>
</feature>
<keyword evidence="7 10" id="KW-0520">NAD</keyword>
<accession>A0A897NME6</accession>
<comment type="catalytic activity">
    <reaction evidence="9 10">
        <text>(2R)-3-phosphoglycerate + NAD(+) = 3-phosphooxypyruvate + NADH + H(+)</text>
        <dbReference type="Rhea" id="RHEA:12641"/>
        <dbReference type="ChEBI" id="CHEBI:15378"/>
        <dbReference type="ChEBI" id="CHEBI:18110"/>
        <dbReference type="ChEBI" id="CHEBI:57540"/>
        <dbReference type="ChEBI" id="CHEBI:57945"/>
        <dbReference type="ChEBI" id="CHEBI:58272"/>
        <dbReference type="EC" id="1.1.1.95"/>
    </reaction>
</comment>
<evidence type="ECO:0000256" key="7">
    <source>
        <dbReference type="ARBA" id="ARBA00023027"/>
    </source>
</evidence>
<evidence type="ECO:0000256" key="6">
    <source>
        <dbReference type="ARBA" id="ARBA00023002"/>
    </source>
</evidence>
<keyword evidence="15" id="KW-1185">Reference proteome</keyword>
<keyword evidence="6 10" id="KW-0560">Oxidoreductase</keyword>
<dbReference type="EMBL" id="CP064791">
    <property type="protein sequence ID" value="QSG13937.1"/>
    <property type="molecule type" value="Genomic_DNA"/>
</dbReference>
<reference evidence="14 15" key="1">
    <citation type="submission" date="2020-11" db="EMBL/GenBank/DDBJ databases">
        <title>Carbohydrate-dependent, anaerobic sulfur respiration: A novel catabolism in halophilic archaea.</title>
        <authorList>
            <person name="Sorokin D.Y."/>
            <person name="Messina E."/>
            <person name="Smedile F."/>
            <person name="La Cono V."/>
            <person name="Hallsworth J.E."/>
            <person name="Yakimov M.M."/>
        </authorList>
    </citation>
    <scope>NUCLEOTIDE SEQUENCE [LARGE SCALE GENOMIC DNA]</scope>
    <source>
        <strain evidence="14 15">HSR-Est</strain>
    </source>
</reference>
<dbReference type="UniPathway" id="UPA00135">
    <property type="reaction ID" value="UER00196"/>
</dbReference>
<evidence type="ECO:0000259" key="12">
    <source>
        <dbReference type="Pfam" id="PF02826"/>
    </source>
</evidence>
<evidence type="ECO:0000256" key="2">
    <source>
        <dbReference type="ARBA" id="ARBA00005854"/>
    </source>
</evidence>
<dbReference type="FunFam" id="3.40.50.720:FF:000021">
    <property type="entry name" value="D-3-phosphoglycerate dehydrogenase"/>
    <property type="match status" value="1"/>
</dbReference>
<dbReference type="InterPro" id="IPR006236">
    <property type="entry name" value="PGDH"/>
</dbReference>
<dbReference type="Proteomes" id="UP000663292">
    <property type="component" value="Chromosome"/>
</dbReference>
<proteinExistence type="inferred from homology"/>
<organism evidence="14 15">
    <name type="scientific">Halapricum desulfuricans</name>
    <dbReference type="NCBI Taxonomy" id="2841257"/>
    <lineage>
        <taxon>Archaea</taxon>
        <taxon>Methanobacteriati</taxon>
        <taxon>Methanobacteriota</taxon>
        <taxon>Stenosarchaea group</taxon>
        <taxon>Halobacteria</taxon>
        <taxon>Halobacteriales</taxon>
        <taxon>Haloarculaceae</taxon>
        <taxon>Halapricum</taxon>
    </lineage>
</organism>
<dbReference type="InterPro" id="IPR006140">
    <property type="entry name" value="D-isomer_DH_NAD-bd"/>
</dbReference>
<dbReference type="InterPro" id="IPR045865">
    <property type="entry name" value="ACT-like_dom_sf"/>
</dbReference>
<dbReference type="Gene3D" id="3.30.70.260">
    <property type="match status" value="1"/>
</dbReference>
<dbReference type="CDD" id="cd12173">
    <property type="entry name" value="PGDH_4"/>
    <property type="match status" value="1"/>
</dbReference>
<dbReference type="Gene3D" id="3.40.50.720">
    <property type="entry name" value="NAD(P)-binding Rossmann-like Domain"/>
    <property type="match status" value="2"/>
</dbReference>
<feature type="domain" description="D-isomer specific 2-hydroxyacid dehydrogenase NAD-binding" evidence="12">
    <location>
        <begin position="115"/>
        <end position="289"/>
    </location>
</feature>
<evidence type="ECO:0000256" key="3">
    <source>
        <dbReference type="ARBA" id="ARBA00013143"/>
    </source>
</evidence>
<evidence type="ECO:0000256" key="9">
    <source>
        <dbReference type="ARBA" id="ARBA00048731"/>
    </source>
</evidence>
<dbReference type="AlphaFoldDB" id="A0A897NME6"/>
<dbReference type="InterPro" id="IPR045626">
    <property type="entry name" value="PGDH_ASB_dom"/>
</dbReference>
<feature type="domain" description="D-3-phosphoglycerate dehydrogenase ASB" evidence="13">
    <location>
        <begin position="333"/>
        <end position="450"/>
    </location>
</feature>
<dbReference type="PANTHER" id="PTHR42789">
    <property type="entry name" value="D-ISOMER SPECIFIC 2-HYDROXYACID DEHYDROGENASE FAMILY PROTEIN (AFU_ORTHOLOGUE AFUA_6G10090)"/>
    <property type="match status" value="1"/>
</dbReference>
<dbReference type="SUPFAM" id="SSF52283">
    <property type="entry name" value="Formate/glycerate dehydrogenase catalytic domain-like"/>
    <property type="match status" value="1"/>
</dbReference>
<sequence length="538" mass="57702">MPGGEVTSGMNVVVTDAVDDAGLARLRQAGHDVELATDADREELLEAVADAHALIVRSGTTVDEELLDAAPELVIVGRAGIGIDNIDVEAATDRGVVVANAPDSNVRATAEHAVALSFAAARKIPQGHMQLKDGYWAKGDILGSEFNGKTLGVVGLGRIGQEVAKRLGNLEMDLVAYDPYLSEERARQLGVELVEDIETCFQKADFVTLHTPKTAETDNFVDEELLAELEDGYLINCARGGLVDEQALAEAVEDEILYGAAVDVFDEEPVDPDNPLLAAENVIVTPHIAANTESAKQNVSISIADQIIAAFDDEIVTNAVNAPSSGEDIYPTIRPYVRIAETAGKIAMQLLGGHIESVEITYAGEIAEETVDVVTASALQGVFAPLEWQANAINAERIAEERGVEVTESKTRQIEDFNNLVTVEVSDGDHTVTVEGTQFAGDDPRIVRIQGYRVEAIPHGHMLVVRNRDEPGVIGYIGSIMGEYDVNIAGMFNNRESRGGEALTVYNLDSAPSEELLAELRGDDRIVETTHISLDNGE</sequence>
<protein>
    <recommendedName>
        <fullName evidence="4 10">D-3-phosphoglycerate dehydrogenase</fullName>
        <ecNumber evidence="3 10">1.1.1.95</ecNumber>
    </recommendedName>
</protein>
<evidence type="ECO:0000256" key="5">
    <source>
        <dbReference type="ARBA" id="ARBA00022605"/>
    </source>
</evidence>
<evidence type="ECO:0000256" key="8">
    <source>
        <dbReference type="ARBA" id="ARBA00023299"/>
    </source>
</evidence>
<dbReference type="GO" id="GO:0004617">
    <property type="term" value="F:phosphoglycerate dehydrogenase activity"/>
    <property type="evidence" value="ECO:0007669"/>
    <property type="project" value="UniProtKB-UniRule"/>
</dbReference>
<dbReference type="InterPro" id="IPR029752">
    <property type="entry name" value="D-isomer_DH_CS1"/>
</dbReference>
<keyword evidence="5 10" id="KW-0028">Amino-acid biosynthesis</keyword>
<dbReference type="CDD" id="cd04902">
    <property type="entry name" value="ACT_3PGDH-xct"/>
    <property type="match status" value="1"/>
</dbReference>